<evidence type="ECO:0000313" key="9">
    <source>
        <dbReference type="Proteomes" id="UP000626180"/>
    </source>
</evidence>
<sequence length="198" mass="21924">MSKAFRQAVWLLLAVWLAGCSSKSYVVLVDSPYGLTRDVTVTTPTGTTQIDRTQQAISLDKEAPGRTFTLPPKQILMDFTPALAAQPTLPVYYTLYFEGASNRLTDESQDTLQRIVDTLRKRTPAAVSIIGHTDTLGSASINEKVGLQRAQLIARQLQARHLDLLDLTVASHGEENLLIQTPPNTAELRNRRVEVIIR</sequence>
<dbReference type="Pfam" id="PF00691">
    <property type="entry name" value="OmpA"/>
    <property type="match status" value="1"/>
</dbReference>
<dbReference type="CDD" id="cd07185">
    <property type="entry name" value="OmpA_C-like"/>
    <property type="match status" value="1"/>
</dbReference>
<evidence type="ECO:0000259" key="5">
    <source>
        <dbReference type="PROSITE" id="PS51123"/>
    </source>
</evidence>
<dbReference type="AlphaFoldDB" id="A0A2X2D391"/>
<dbReference type="EMBL" id="UAUF01000014">
    <property type="protein sequence ID" value="SPZ12156.1"/>
    <property type="molecule type" value="Genomic_DNA"/>
</dbReference>
<dbReference type="EMBL" id="JADMCD010000004">
    <property type="protein sequence ID" value="MBF8641062.1"/>
    <property type="molecule type" value="Genomic_DNA"/>
</dbReference>
<evidence type="ECO:0000256" key="3">
    <source>
        <dbReference type="ARBA" id="ARBA00023237"/>
    </source>
</evidence>
<reference evidence="6 9" key="2">
    <citation type="submission" date="2020-10" db="EMBL/GenBank/DDBJ databases">
        <title>Genome sequences of Pseudomonas isolates.</title>
        <authorList>
            <person name="Wessels L."/>
            <person name="Reich F."/>
            <person name="Hammerl J."/>
        </authorList>
    </citation>
    <scope>NUCLEOTIDE SEQUENCE [LARGE SCALE GENOMIC DNA]</scope>
    <source>
        <strain evidence="6 9">20-MO00624-0</strain>
    </source>
</reference>
<evidence type="ECO:0000256" key="1">
    <source>
        <dbReference type="ARBA" id="ARBA00004442"/>
    </source>
</evidence>
<proteinExistence type="predicted"/>
<dbReference type="InterPro" id="IPR006664">
    <property type="entry name" value="OMP_bac"/>
</dbReference>
<dbReference type="InterPro" id="IPR036737">
    <property type="entry name" value="OmpA-like_sf"/>
</dbReference>
<dbReference type="RefSeq" id="WP_010796059.1">
    <property type="nucleotide sequence ID" value="NZ_FQYS01000004.1"/>
</dbReference>
<reference evidence="7 8" key="1">
    <citation type="submission" date="2018-06" db="EMBL/GenBank/DDBJ databases">
        <authorList>
            <consortium name="Pathogen Informatics"/>
            <person name="Doyle S."/>
        </authorList>
    </citation>
    <scope>NUCLEOTIDE SEQUENCE [LARGE SCALE GENOMIC DNA]</scope>
    <source>
        <strain evidence="7 8">NCTC11842</strain>
    </source>
</reference>
<evidence type="ECO:0000313" key="7">
    <source>
        <dbReference type="EMBL" id="SPZ12156.1"/>
    </source>
</evidence>
<dbReference type="Proteomes" id="UP000250443">
    <property type="component" value="Unassembled WGS sequence"/>
</dbReference>
<dbReference type="PROSITE" id="PS51123">
    <property type="entry name" value="OMPA_2"/>
    <property type="match status" value="1"/>
</dbReference>
<dbReference type="Gene3D" id="3.30.1330.60">
    <property type="entry name" value="OmpA-like domain"/>
    <property type="match status" value="1"/>
</dbReference>
<dbReference type="PANTHER" id="PTHR30329">
    <property type="entry name" value="STATOR ELEMENT OF FLAGELLAR MOTOR COMPLEX"/>
    <property type="match status" value="1"/>
</dbReference>
<evidence type="ECO:0000256" key="2">
    <source>
        <dbReference type="ARBA" id="ARBA00023136"/>
    </source>
</evidence>
<keyword evidence="9" id="KW-1185">Reference proteome</keyword>
<dbReference type="InterPro" id="IPR006665">
    <property type="entry name" value="OmpA-like"/>
</dbReference>
<dbReference type="SUPFAM" id="SSF103088">
    <property type="entry name" value="OmpA-like"/>
    <property type="match status" value="1"/>
</dbReference>
<dbReference type="Proteomes" id="UP000626180">
    <property type="component" value="Unassembled WGS sequence"/>
</dbReference>
<dbReference type="InterPro" id="IPR050330">
    <property type="entry name" value="Bact_OuterMem_StrucFunc"/>
</dbReference>
<dbReference type="PRINTS" id="PR01021">
    <property type="entry name" value="OMPADOMAIN"/>
</dbReference>
<dbReference type="PANTHER" id="PTHR30329:SF21">
    <property type="entry name" value="LIPOPROTEIN YIAD-RELATED"/>
    <property type="match status" value="1"/>
</dbReference>
<dbReference type="GO" id="GO:0009279">
    <property type="term" value="C:cell outer membrane"/>
    <property type="evidence" value="ECO:0007669"/>
    <property type="project" value="UniProtKB-SubCell"/>
</dbReference>
<protein>
    <submittedName>
        <fullName evidence="6">OmpA family protein</fullName>
    </submittedName>
    <submittedName>
        <fullName evidence="7">OmpA/MotB domain-containing protein</fullName>
    </submittedName>
</protein>
<feature type="domain" description="OmpA-like" evidence="5">
    <location>
        <begin position="84"/>
        <end position="198"/>
    </location>
</feature>
<evidence type="ECO:0000256" key="4">
    <source>
        <dbReference type="PROSITE-ProRule" id="PRU00473"/>
    </source>
</evidence>
<comment type="subcellular location">
    <subcellularLocation>
        <location evidence="1">Cell outer membrane</location>
    </subcellularLocation>
</comment>
<keyword evidence="3" id="KW-0998">Cell outer membrane</keyword>
<dbReference type="PROSITE" id="PS51257">
    <property type="entry name" value="PROKAR_LIPOPROTEIN"/>
    <property type="match status" value="1"/>
</dbReference>
<gene>
    <name evidence="7" type="primary">arfA_2</name>
    <name evidence="6" type="ORF">IRZ65_10235</name>
    <name evidence="7" type="ORF">NCTC11842_04313</name>
</gene>
<organism evidence="7 8">
    <name type="scientific">Pseudomonas luteola</name>
    <dbReference type="NCBI Taxonomy" id="47886"/>
    <lineage>
        <taxon>Bacteria</taxon>
        <taxon>Pseudomonadati</taxon>
        <taxon>Pseudomonadota</taxon>
        <taxon>Gammaproteobacteria</taxon>
        <taxon>Pseudomonadales</taxon>
        <taxon>Pseudomonadaceae</taxon>
        <taxon>Pseudomonas</taxon>
    </lineage>
</organism>
<keyword evidence="2 4" id="KW-0472">Membrane</keyword>
<evidence type="ECO:0000313" key="6">
    <source>
        <dbReference type="EMBL" id="MBF8641062.1"/>
    </source>
</evidence>
<accession>A0A2X2D391</accession>
<evidence type="ECO:0000313" key="8">
    <source>
        <dbReference type="Proteomes" id="UP000250443"/>
    </source>
</evidence>
<name>A0A2X2D391_PSELU</name>